<dbReference type="SUPFAM" id="SSF63411">
    <property type="entry name" value="LuxS/MPP-like metallohydrolase"/>
    <property type="match status" value="1"/>
</dbReference>
<evidence type="ECO:0000256" key="8">
    <source>
        <dbReference type="SAM" id="MobiDB-lite"/>
    </source>
</evidence>
<dbReference type="InterPro" id="IPR011249">
    <property type="entry name" value="Metalloenz_LuxS/M16"/>
</dbReference>
<dbReference type="PANTHER" id="PTHR43690:SF18">
    <property type="entry name" value="INSULIN-DEGRADING ENZYME-RELATED"/>
    <property type="match status" value="1"/>
</dbReference>
<evidence type="ECO:0000256" key="3">
    <source>
        <dbReference type="ARBA" id="ARBA00022670"/>
    </source>
</evidence>
<dbReference type="InterPro" id="IPR050626">
    <property type="entry name" value="Peptidase_M16"/>
</dbReference>
<evidence type="ECO:0000256" key="2">
    <source>
        <dbReference type="ARBA" id="ARBA00007261"/>
    </source>
</evidence>
<accession>A0AAU7QEY0</accession>
<dbReference type="Gene3D" id="3.30.830.10">
    <property type="entry name" value="Metalloenzyme, LuxS/M16 peptidase-like"/>
    <property type="match status" value="1"/>
</dbReference>
<dbReference type="InterPro" id="IPR011765">
    <property type="entry name" value="Pept_M16_N"/>
</dbReference>
<organism evidence="10">
    <name type="scientific">Acerihabitans sp. KWT182</name>
    <dbReference type="NCBI Taxonomy" id="3157919"/>
    <lineage>
        <taxon>Bacteria</taxon>
        <taxon>Pseudomonadati</taxon>
        <taxon>Pseudomonadota</taxon>
        <taxon>Gammaproteobacteria</taxon>
        <taxon>Enterobacterales</taxon>
        <taxon>Pectobacteriaceae</taxon>
        <taxon>Acerihabitans</taxon>
    </lineage>
</organism>
<dbReference type="AlphaFoldDB" id="A0AAU7QEY0"/>
<keyword evidence="4" id="KW-0479">Metal-binding</keyword>
<keyword evidence="5" id="KW-0378">Hydrolase</keyword>
<proteinExistence type="inferred from homology"/>
<dbReference type="PROSITE" id="PS00143">
    <property type="entry name" value="INSULINASE"/>
    <property type="match status" value="1"/>
</dbReference>
<sequence length="108" mass="11721">MSGFAREERQRLANGLTLCLRHDPGATEAAALLRVAAGSDAEPPDRPGLAHLLEHLLFAGGRAYPREQRLMSWIPAQGGDALTPPPAAKVPPTSLPLSRPNWRRAWRA</sequence>
<evidence type="ECO:0000256" key="4">
    <source>
        <dbReference type="ARBA" id="ARBA00022723"/>
    </source>
</evidence>
<evidence type="ECO:0000259" key="9">
    <source>
        <dbReference type="Pfam" id="PF00675"/>
    </source>
</evidence>
<evidence type="ECO:0000313" key="10">
    <source>
        <dbReference type="EMBL" id="XBS71488.1"/>
    </source>
</evidence>
<dbReference type="GO" id="GO:0004222">
    <property type="term" value="F:metalloendopeptidase activity"/>
    <property type="evidence" value="ECO:0007669"/>
    <property type="project" value="InterPro"/>
</dbReference>
<comment type="cofactor">
    <cofactor evidence="1">
        <name>Zn(2+)</name>
        <dbReference type="ChEBI" id="CHEBI:29105"/>
    </cofactor>
</comment>
<protein>
    <submittedName>
        <fullName evidence="10">Insulinase family protein</fullName>
    </submittedName>
</protein>
<evidence type="ECO:0000256" key="1">
    <source>
        <dbReference type="ARBA" id="ARBA00001947"/>
    </source>
</evidence>
<evidence type="ECO:0000256" key="5">
    <source>
        <dbReference type="ARBA" id="ARBA00022801"/>
    </source>
</evidence>
<feature type="domain" description="Peptidase M16 N-terminal" evidence="9">
    <location>
        <begin position="20"/>
        <end position="80"/>
    </location>
</feature>
<reference evidence="10" key="1">
    <citation type="submission" date="2024-06" db="EMBL/GenBank/DDBJ databases">
        <authorList>
            <person name="Coelho C."/>
            <person name="Bento M."/>
            <person name="Garcia E."/>
            <person name="Camelo A."/>
            <person name="Brandao I."/>
            <person name="Espirito Santo C."/>
            <person name="Trovao J."/>
            <person name="Verissimo A."/>
            <person name="Costa J."/>
            <person name="Tiago I."/>
        </authorList>
    </citation>
    <scope>NUCLEOTIDE SEQUENCE</scope>
    <source>
        <strain evidence="10">KWT182</strain>
    </source>
</reference>
<keyword evidence="7" id="KW-0482">Metalloprotease</keyword>
<evidence type="ECO:0000256" key="7">
    <source>
        <dbReference type="ARBA" id="ARBA00023049"/>
    </source>
</evidence>
<keyword evidence="6" id="KW-0862">Zinc</keyword>
<evidence type="ECO:0000256" key="6">
    <source>
        <dbReference type="ARBA" id="ARBA00022833"/>
    </source>
</evidence>
<dbReference type="GO" id="GO:0006508">
    <property type="term" value="P:proteolysis"/>
    <property type="evidence" value="ECO:0007669"/>
    <property type="project" value="UniProtKB-KW"/>
</dbReference>
<dbReference type="PANTHER" id="PTHR43690">
    <property type="entry name" value="NARDILYSIN"/>
    <property type="match status" value="1"/>
</dbReference>
<dbReference type="InterPro" id="IPR001431">
    <property type="entry name" value="Pept_M16_Zn_BS"/>
</dbReference>
<name>A0AAU7QEY0_9GAMM</name>
<dbReference type="GO" id="GO:0046872">
    <property type="term" value="F:metal ion binding"/>
    <property type="evidence" value="ECO:0007669"/>
    <property type="project" value="UniProtKB-KW"/>
</dbReference>
<feature type="region of interest" description="Disordered" evidence="8">
    <location>
        <begin position="82"/>
        <end position="108"/>
    </location>
</feature>
<dbReference type="EMBL" id="CP157947">
    <property type="protein sequence ID" value="XBS71488.1"/>
    <property type="molecule type" value="Genomic_DNA"/>
</dbReference>
<dbReference type="Pfam" id="PF00675">
    <property type="entry name" value="Peptidase_M16"/>
    <property type="match status" value="1"/>
</dbReference>
<keyword evidence="3" id="KW-0645">Protease</keyword>
<gene>
    <name evidence="10" type="ORF">ABK905_11465</name>
</gene>
<comment type="similarity">
    <text evidence="2">Belongs to the peptidase M16 family.</text>
</comment>